<dbReference type="SMART" id="SM00382">
    <property type="entry name" value="AAA"/>
    <property type="match status" value="1"/>
</dbReference>
<evidence type="ECO:0000313" key="6">
    <source>
        <dbReference type="EMBL" id="SFH45812.1"/>
    </source>
</evidence>
<dbReference type="Gene3D" id="3.40.50.300">
    <property type="entry name" value="P-loop containing nucleotide triphosphate hydrolases"/>
    <property type="match status" value="1"/>
</dbReference>
<dbReference type="AlphaFoldDB" id="A0A1I3A6P5"/>
<keyword evidence="7" id="KW-1185">Reference proteome</keyword>
<dbReference type="GO" id="GO:0016887">
    <property type="term" value="F:ATP hydrolysis activity"/>
    <property type="evidence" value="ECO:0007669"/>
    <property type="project" value="InterPro"/>
</dbReference>
<evidence type="ECO:0000259" key="5">
    <source>
        <dbReference type="PROSITE" id="PS50893"/>
    </source>
</evidence>
<evidence type="ECO:0000313" key="7">
    <source>
        <dbReference type="Proteomes" id="UP000199666"/>
    </source>
</evidence>
<evidence type="ECO:0000256" key="4">
    <source>
        <dbReference type="ARBA" id="ARBA00022840"/>
    </source>
</evidence>
<dbReference type="Pfam" id="PF00005">
    <property type="entry name" value="ABC_tran"/>
    <property type="match status" value="1"/>
</dbReference>
<dbReference type="PANTHER" id="PTHR43335">
    <property type="entry name" value="ABC TRANSPORTER, ATP-BINDING PROTEIN"/>
    <property type="match status" value="1"/>
</dbReference>
<keyword evidence="3" id="KW-0547">Nucleotide-binding</keyword>
<accession>A0A1I3A6P5</accession>
<evidence type="ECO:0000256" key="2">
    <source>
        <dbReference type="ARBA" id="ARBA00022448"/>
    </source>
</evidence>
<dbReference type="PROSITE" id="PS50893">
    <property type="entry name" value="ABC_TRANSPORTER_2"/>
    <property type="match status" value="1"/>
</dbReference>
<dbReference type="InterPro" id="IPR017871">
    <property type="entry name" value="ABC_transporter-like_CS"/>
</dbReference>
<dbReference type="PROSITE" id="PS00211">
    <property type="entry name" value="ABC_TRANSPORTER_1"/>
    <property type="match status" value="1"/>
</dbReference>
<organism evidence="6 7">
    <name type="scientific">Pedobacter insulae</name>
    <dbReference type="NCBI Taxonomy" id="414048"/>
    <lineage>
        <taxon>Bacteria</taxon>
        <taxon>Pseudomonadati</taxon>
        <taxon>Bacteroidota</taxon>
        <taxon>Sphingobacteriia</taxon>
        <taxon>Sphingobacteriales</taxon>
        <taxon>Sphingobacteriaceae</taxon>
        <taxon>Pedobacter</taxon>
    </lineage>
</organism>
<dbReference type="STRING" id="414048.SAMN04489864_11352"/>
<name>A0A1I3A6P5_9SPHI</name>
<dbReference type="EMBL" id="FOPP01000013">
    <property type="protein sequence ID" value="SFH45812.1"/>
    <property type="molecule type" value="Genomic_DNA"/>
</dbReference>
<dbReference type="InterPro" id="IPR027417">
    <property type="entry name" value="P-loop_NTPase"/>
</dbReference>
<sequence>MNLMIKEISFITDFRAFITLIENQKLSMVSLHHLNKNNMSRLLIQNLSKSYSNGVRALDNVSLSISNGMFGLLGPNGAGKSSLMRTLATLQLPDSGKLFFDGNDILKNPQEMRNQLGYLPQDFGVYPKISAFDLLSHLAVLKGLVNKSDRKEQVLSLLQQTNLFEVRNRAVGNFSGGMRQRFGIAQALLGNPQLIIVDEPTAGLDPLERNRFHDLLNEIGEQKVVMLSTHIVEDVHDLCPEMAILANGQLILKGKPADLTERLNGKIWRKVIDKSTLSEHQSLFTVISTRIIAGKIQLFVLADECPASGFEQFYPGLEEVYFAALFGLQHNIQEGFSC</sequence>
<dbReference type="InterPro" id="IPR003439">
    <property type="entry name" value="ABC_transporter-like_ATP-bd"/>
</dbReference>
<keyword evidence="2" id="KW-0813">Transport</keyword>
<dbReference type="PANTHER" id="PTHR43335:SF2">
    <property type="entry name" value="ABC TRANSPORTER, ATP-BINDING PROTEIN"/>
    <property type="match status" value="1"/>
</dbReference>
<comment type="similarity">
    <text evidence="1">Belongs to the ABC transporter superfamily.</text>
</comment>
<dbReference type="CDD" id="cd03264">
    <property type="entry name" value="ABC_drug_resistance_like"/>
    <property type="match status" value="1"/>
</dbReference>
<dbReference type="GO" id="GO:0005524">
    <property type="term" value="F:ATP binding"/>
    <property type="evidence" value="ECO:0007669"/>
    <property type="project" value="UniProtKB-KW"/>
</dbReference>
<feature type="domain" description="ABC transporter" evidence="5">
    <location>
        <begin position="42"/>
        <end position="272"/>
    </location>
</feature>
<dbReference type="RefSeq" id="WP_245768160.1">
    <property type="nucleotide sequence ID" value="NZ_FOPP01000013.1"/>
</dbReference>
<gene>
    <name evidence="6" type="ORF">SAMN04489864_11352</name>
</gene>
<dbReference type="SUPFAM" id="SSF52540">
    <property type="entry name" value="P-loop containing nucleoside triphosphate hydrolases"/>
    <property type="match status" value="1"/>
</dbReference>
<keyword evidence="4" id="KW-0067">ATP-binding</keyword>
<dbReference type="InterPro" id="IPR003593">
    <property type="entry name" value="AAA+_ATPase"/>
</dbReference>
<evidence type="ECO:0000256" key="1">
    <source>
        <dbReference type="ARBA" id="ARBA00005417"/>
    </source>
</evidence>
<protein>
    <submittedName>
        <fullName evidence="6">ABC-type multidrug transport system, ATPase component</fullName>
    </submittedName>
</protein>
<dbReference type="Proteomes" id="UP000199666">
    <property type="component" value="Unassembled WGS sequence"/>
</dbReference>
<evidence type="ECO:0000256" key="3">
    <source>
        <dbReference type="ARBA" id="ARBA00022741"/>
    </source>
</evidence>
<proteinExistence type="inferred from homology"/>
<reference evidence="6 7" key="1">
    <citation type="submission" date="2016-10" db="EMBL/GenBank/DDBJ databases">
        <authorList>
            <person name="de Groot N.N."/>
        </authorList>
    </citation>
    <scope>NUCLEOTIDE SEQUENCE [LARGE SCALE GENOMIC DNA]</scope>
    <source>
        <strain evidence="6 7">DSM 18684</strain>
    </source>
</reference>